<evidence type="ECO:0000313" key="1">
    <source>
        <dbReference type="EMBL" id="GFY35793.1"/>
    </source>
</evidence>
<dbReference type="Proteomes" id="UP000887159">
    <property type="component" value="Unassembled WGS sequence"/>
</dbReference>
<evidence type="ECO:0000313" key="2">
    <source>
        <dbReference type="Proteomes" id="UP000887159"/>
    </source>
</evidence>
<name>A0A8X7BLR5_TRICX</name>
<comment type="caution">
    <text evidence="1">The sequence shown here is derived from an EMBL/GenBank/DDBJ whole genome shotgun (WGS) entry which is preliminary data.</text>
</comment>
<organism evidence="1 2">
    <name type="scientific">Trichonephila clavipes</name>
    <name type="common">Golden silk orbweaver</name>
    <name type="synonym">Nephila clavipes</name>
    <dbReference type="NCBI Taxonomy" id="2585209"/>
    <lineage>
        <taxon>Eukaryota</taxon>
        <taxon>Metazoa</taxon>
        <taxon>Ecdysozoa</taxon>
        <taxon>Arthropoda</taxon>
        <taxon>Chelicerata</taxon>
        <taxon>Arachnida</taxon>
        <taxon>Araneae</taxon>
        <taxon>Araneomorphae</taxon>
        <taxon>Entelegynae</taxon>
        <taxon>Araneoidea</taxon>
        <taxon>Nephilidae</taxon>
        <taxon>Trichonephila</taxon>
    </lineage>
</organism>
<accession>A0A8X7BLR5</accession>
<dbReference type="EMBL" id="BMAU01021435">
    <property type="protein sequence ID" value="GFY35793.1"/>
    <property type="molecule type" value="Genomic_DNA"/>
</dbReference>
<reference evidence="1" key="1">
    <citation type="submission" date="2020-08" db="EMBL/GenBank/DDBJ databases">
        <title>Multicomponent nature underlies the extraordinary mechanical properties of spider dragline silk.</title>
        <authorList>
            <person name="Kono N."/>
            <person name="Nakamura H."/>
            <person name="Mori M."/>
            <person name="Yoshida Y."/>
            <person name="Ohtoshi R."/>
            <person name="Malay A.D."/>
            <person name="Moran D.A.P."/>
            <person name="Tomita M."/>
            <person name="Numata K."/>
            <person name="Arakawa K."/>
        </authorList>
    </citation>
    <scope>NUCLEOTIDE SEQUENCE</scope>
</reference>
<sequence length="138" mass="15789">MRFAIERLFFEENREMFRVPGKRSLYRKIRNIGVRYIECPKGKRFSEAVLRFNSASEKKSPAQRSNWIYSVNGESVRRKVIFGSRAALNLASEKESVLLIEDQTGSTVLTARVSEGKAIFGNRTTSEFKAGQTDHTYS</sequence>
<dbReference type="AlphaFoldDB" id="A0A8X7BLR5"/>
<gene>
    <name evidence="1" type="ORF">TNCV_4841701</name>
</gene>
<keyword evidence="2" id="KW-1185">Reference proteome</keyword>
<protein>
    <submittedName>
        <fullName evidence="1">Uncharacterized protein</fullName>
    </submittedName>
</protein>
<proteinExistence type="predicted"/>